<dbReference type="PANTHER" id="PTHR10579:SF43">
    <property type="entry name" value="ZINC FINGER (C3HC4-TYPE RING FINGER) FAMILY PROTEIN"/>
    <property type="match status" value="1"/>
</dbReference>
<comment type="caution">
    <text evidence="3">The sequence shown here is derived from an EMBL/GenBank/DDBJ whole genome shotgun (WGS) entry which is preliminary data.</text>
</comment>
<dbReference type="PANTHER" id="PTHR10579">
    <property type="entry name" value="CALCIUM-ACTIVATED CHLORIDE CHANNEL REGULATOR"/>
    <property type="match status" value="1"/>
</dbReference>
<reference evidence="3 4" key="1">
    <citation type="submission" date="2022-06" db="EMBL/GenBank/DDBJ databases">
        <title>Haloarcula sp. a new haloarchaeum isolate from saline soil.</title>
        <authorList>
            <person name="Strakova D."/>
            <person name="Galisteo C."/>
            <person name="Sanchez-Porro C."/>
            <person name="Ventosa A."/>
        </authorList>
    </citation>
    <scope>NUCLEOTIDE SEQUENCE [LARGE SCALE GENOMIC DNA]</scope>
    <source>
        <strain evidence="3 4">S1CR25-12</strain>
    </source>
</reference>
<feature type="domain" description="VWFA" evidence="2">
    <location>
        <begin position="39"/>
        <end position="215"/>
    </location>
</feature>
<proteinExistence type="predicted"/>
<keyword evidence="4" id="KW-1185">Reference proteome</keyword>
<sequence length="393" mass="42812">MTANVVTDVNRPYVPAGGAKLTAEIEVEPGQLDRQPTRHIALCIDSSGSMAGDEMDRARSGAEWVFGLLNDDDYVSIVAFDTEVDVVLPATRWGDISRDDAVDHVHEIRAGGGTDMYRGLSAAADTLRELSDDDNTARRVLLLSDGKDNTHDPPEFETLAREIDSAGIRIKSAGIGEDYRSETIRKLGSVARGDWTHLQASGDIEQFFGDAVEEAGSVVAPDAELELDVADGVEVSEVYRALPQTQEVAPEWHSNTAVIKLPDLLDRETQRVVLKIHAPARPLGDHRLADVTLTAGGETASTSLTVAYTDDEEKLQQHNEEIDIDHKQTVIQTELGKGNVAEAQTQIEQMTRIHGADTEAVQSAERQTQIVMEGGREEQSRATKIVTDEGIQK</sequence>
<name>A0ABU2FAP9_9EURY</name>
<dbReference type="RefSeq" id="WP_310918902.1">
    <property type="nucleotide sequence ID" value="NZ_JAMQON010000001.1"/>
</dbReference>
<dbReference type="Gene3D" id="3.40.50.410">
    <property type="entry name" value="von Willebrand factor, type A domain"/>
    <property type="match status" value="1"/>
</dbReference>
<gene>
    <name evidence="3" type="ORF">NDI56_07905</name>
</gene>
<feature type="compositionally biased region" description="Basic and acidic residues" evidence="1">
    <location>
        <begin position="374"/>
        <end position="393"/>
    </location>
</feature>
<dbReference type="SMART" id="SM00327">
    <property type="entry name" value="VWA"/>
    <property type="match status" value="1"/>
</dbReference>
<evidence type="ECO:0000313" key="4">
    <source>
        <dbReference type="Proteomes" id="UP001259659"/>
    </source>
</evidence>
<evidence type="ECO:0000256" key="1">
    <source>
        <dbReference type="SAM" id="MobiDB-lite"/>
    </source>
</evidence>
<dbReference type="Proteomes" id="UP001259659">
    <property type="component" value="Unassembled WGS sequence"/>
</dbReference>
<feature type="region of interest" description="Disordered" evidence="1">
    <location>
        <begin position="373"/>
        <end position="393"/>
    </location>
</feature>
<dbReference type="EMBL" id="JAMQON010000001">
    <property type="protein sequence ID" value="MDS0259314.1"/>
    <property type="molecule type" value="Genomic_DNA"/>
</dbReference>
<protein>
    <submittedName>
        <fullName evidence="3">VWA domain-containing protein</fullName>
    </submittedName>
</protein>
<evidence type="ECO:0000259" key="2">
    <source>
        <dbReference type="PROSITE" id="PS50234"/>
    </source>
</evidence>
<evidence type="ECO:0000313" key="3">
    <source>
        <dbReference type="EMBL" id="MDS0259314.1"/>
    </source>
</evidence>
<dbReference type="Pfam" id="PF00092">
    <property type="entry name" value="VWA"/>
    <property type="match status" value="1"/>
</dbReference>
<dbReference type="PROSITE" id="PS50234">
    <property type="entry name" value="VWFA"/>
    <property type="match status" value="1"/>
</dbReference>
<organism evidence="3 4">
    <name type="scientific">Haloarcula saliterrae</name>
    <dbReference type="NCBI Taxonomy" id="2950534"/>
    <lineage>
        <taxon>Archaea</taxon>
        <taxon>Methanobacteriati</taxon>
        <taxon>Methanobacteriota</taxon>
        <taxon>Stenosarchaea group</taxon>
        <taxon>Halobacteria</taxon>
        <taxon>Halobacteriales</taxon>
        <taxon>Haloarculaceae</taxon>
        <taxon>Haloarcula</taxon>
    </lineage>
</organism>
<accession>A0ABU2FAP9</accession>
<dbReference type="InterPro" id="IPR036465">
    <property type="entry name" value="vWFA_dom_sf"/>
</dbReference>
<dbReference type="InterPro" id="IPR051266">
    <property type="entry name" value="CLCR"/>
</dbReference>
<dbReference type="SUPFAM" id="SSF53300">
    <property type="entry name" value="vWA-like"/>
    <property type="match status" value="1"/>
</dbReference>
<dbReference type="InterPro" id="IPR002035">
    <property type="entry name" value="VWF_A"/>
</dbReference>